<dbReference type="EMBL" id="JAJBMB010000004">
    <property type="protein sequence ID" value="MCB5445542.1"/>
    <property type="molecule type" value="Genomic_DNA"/>
</dbReference>
<evidence type="ECO:0000256" key="1">
    <source>
        <dbReference type="SAM" id="Phobius"/>
    </source>
</evidence>
<feature type="transmembrane region" description="Helical" evidence="1">
    <location>
        <begin position="43"/>
        <end position="61"/>
    </location>
</feature>
<organism evidence="3">
    <name type="scientific">Intestinibacter bartlettii</name>
    <dbReference type="NCBI Taxonomy" id="261299"/>
    <lineage>
        <taxon>Bacteria</taxon>
        <taxon>Bacillati</taxon>
        <taxon>Bacillota</taxon>
        <taxon>Clostridia</taxon>
        <taxon>Peptostreptococcales</taxon>
        <taxon>Peptostreptococcaceae</taxon>
        <taxon>Intestinibacter</taxon>
    </lineage>
</organism>
<protein>
    <submittedName>
        <fullName evidence="2">DUF4231 domain-containing protein</fullName>
    </submittedName>
</protein>
<gene>
    <name evidence="3" type="ORF">IBLFYP30_02298</name>
    <name evidence="2" type="ORF">LIP50_04915</name>
</gene>
<proteinExistence type="predicted"/>
<evidence type="ECO:0000313" key="2">
    <source>
        <dbReference type="EMBL" id="MCB5445542.1"/>
    </source>
</evidence>
<dbReference type="EMBL" id="CACRUE010000033">
    <property type="protein sequence ID" value="VYU30273.1"/>
    <property type="molecule type" value="Genomic_DNA"/>
</dbReference>
<keyword evidence="1" id="KW-0472">Membrane</keyword>
<dbReference type="InterPro" id="IPR025325">
    <property type="entry name" value="DUF4231"/>
</dbReference>
<accession>A0A6N3DW86</accession>
<evidence type="ECO:0000313" key="3">
    <source>
        <dbReference type="EMBL" id="VYU30273.1"/>
    </source>
</evidence>
<keyword evidence="4" id="KW-1185">Reference proteome</keyword>
<sequence length="157" mass="18531">MKLEDELSSIEIFTSNIENPVIKQRVYQVLSWNIIKSTRYKRMFYILSILVLILNASIPVINQIEKFPIVVTIVASISTVITGIITLINFKDVWYRYRVTAEKIKTECMLLNCRLGQYSCVNREKKFLIRIEEILAEDQESWIKSRFTDNEEDEEDK</sequence>
<reference evidence="2 4" key="2">
    <citation type="submission" date="2021-10" db="EMBL/GenBank/DDBJ databases">
        <title>Collection of gut derived symbiotic bacterial strains cultured from healthy donors.</title>
        <authorList>
            <person name="Lin H."/>
            <person name="Littmann E."/>
            <person name="Claire K."/>
            <person name="Pamer E."/>
        </authorList>
    </citation>
    <scope>NUCLEOTIDE SEQUENCE [LARGE SCALE GENOMIC DNA]</scope>
    <source>
        <strain evidence="2 4">MSK.17.68</strain>
    </source>
</reference>
<dbReference type="GeneID" id="89565148"/>
<name>A0A6N3DW86_9FIRM</name>
<keyword evidence="1" id="KW-0812">Transmembrane</keyword>
<dbReference type="NCBIfam" id="NF033634">
    <property type="entry name" value="SLATT_1"/>
    <property type="match status" value="1"/>
</dbReference>
<keyword evidence="1" id="KW-1133">Transmembrane helix</keyword>
<dbReference type="RefSeq" id="WP_007286905.1">
    <property type="nucleotide sequence ID" value="NZ_BAABXU010000001.1"/>
</dbReference>
<feature type="transmembrane region" description="Helical" evidence="1">
    <location>
        <begin position="67"/>
        <end position="88"/>
    </location>
</feature>
<evidence type="ECO:0000313" key="4">
    <source>
        <dbReference type="Proteomes" id="UP001299409"/>
    </source>
</evidence>
<dbReference type="Pfam" id="PF14015">
    <property type="entry name" value="DUF4231"/>
    <property type="match status" value="1"/>
</dbReference>
<dbReference type="Proteomes" id="UP001299409">
    <property type="component" value="Unassembled WGS sequence"/>
</dbReference>
<dbReference type="AlphaFoldDB" id="A0A6N3DW86"/>
<reference evidence="3" key="1">
    <citation type="submission" date="2019-11" db="EMBL/GenBank/DDBJ databases">
        <authorList>
            <person name="Feng L."/>
        </authorList>
    </citation>
    <scope>NUCLEOTIDE SEQUENCE</scope>
    <source>
        <strain evidence="3">IbartlettiiLFYP30</strain>
    </source>
</reference>